<keyword evidence="1" id="KW-1133">Transmembrane helix</keyword>
<accession>A0ABP6ZYU2</accession>
<organism evidence="2 3">
    <name type="scientific">Microlunatus ginsengisoli</name>
    <dbReference type="NCBI Taxonomy" id="363863"/>
    <lineage>
        <taxon>Bacteria</taxon>
        <taxon>Bacillati</taxon>
        <taxon>Actinomycetota</taxon>
        <taxon>Actinomycetes</taxon>
        <taxon>Propionibacteriales</taxon>
        <taxon>Propionibacteriaceae</taxon>
        <taxon>Microlunatus</taxon>
    </lineage>
</organism>
<evidence type="ECO:0000313" key="3">
    <source>
        <dbReference type="Proteomes" id="UP001501490"/>
    </source>
</evidence>
<feature type="transmembrane region" description="Helical" evidence="1">
    <location>
        <begin position="54"/>
        <end position="74"/>
    </location>
</feature>
<protein>
    <submittedName>
        <fullName evidence="2">Uncharacterized protein</fullName>
    </submittedName>
</protein>
<keyword evidence="1" id="KW-0472">Membrane</keyword>
<dbReference type="RefSeq" id="WP_344804750.1">
    <property type="nucleotide sequence ID" value="NZ_BAABAB010000016.1"/>
</dbReference>
<reference evidence="3" key="1">
    <citation type="journal article" date="2019" name="Int. J. Syst. Evol. Microbiol.">
        <title>The Global Catalogue of Microorganisms (GCM) 10K type strain sequencing project: providing services to taxonomists for standard genome sequencing and annotation.</title>
        <authorList>
            <consortium name="The Broad Institute Genomics Platform"/>
            <consortium name="The Broad Institute Genome Sequencing Center for Infectious Disease"/>
            <person name="Wu L."/>
            <person name="Ma J."/>
        </authorList>
    </citation>
    <scope>NUCLEOTIDE SEQUENCE [LARGE SCALE GENOMIC DNA]</scope>
    <source>
        <strain evidence="3">JCM 16929</strain>
    </source>
</reference>
<keyword evidence="1" id="KW-0812">Transmembrane</keyword>
<name>A0ABP6ZYU2_9ACTN</name>
<dbReference type="PROSITE" id="PS51257">
    <property type="entry name" value="PROKAR_LIPOPROTEIN"/>
    <property type="match status" value="1"/>
</dbReference>
<keyword evidence="3" id="KW-1185">Reference proteome</keyword>
<proteinExistence type="predicted"/>
<gene>
    <name evidence="2" type="ORF">GCM10022236_24070</name>
</gene>
<feature type="transmembrane region" description="Helical" evidence="1">
    <location>
        <begin position="81"/>
        <end position="114"/>
    </location>
</feature>
<evidence type="ECO:0000313" key="2">
    <source>
        <dbReference type="EMBL" id="GAA3621012.1"/>
    </source>
</evidence>
<comment type="caution">
    <text evidence="2">The sequence shown here is derived from an EMBL/GenBank/DDBJ whole genome shotgun (WGS) entry which is preliminary data.</text>
</comment>
<feature type="transmembrane region" description="Helical" evidence="1">
    <location>
        <begin position="20"/>
        <end position="42"/>
    </location>
</feature>
<dbReference type="Proteomes" id="UP001501490">
    <property type="component" value="Unassembled WGS sequence"/>
</dbReference>
<sequence>MPRTRIRPSPRDLQRVLLGYLVTALALGCGLPVLIAGVIGANRCHSEGFRCLGYFVYGLLAAGIVAAVALPLLARRFGLGVWFGLLAIAMVVAPLVLAGGSVLGGTAFLGPGLAAWISEPVRPDQERPDPLRLWGPRLGAALLCAIVLPLLGRVV</sequence>
<evidence type="ECO:0000256" key="1">
    <source>
        <dbReference type="SAM" id="Phobius"/>
    </source>
</evidence>
<feature type="transmembrane region" description="Helical" evidence="1">
    <location>
        <begin position="134"/>
        <end position="152"/>
    </location>
</feature>
<dbReference type="EMBL" id="BAABAB010000016">
    <property type="protein sequence ID" value="GAA3621012.1"/>
    <property type="molecule type" value="Genomic_DNA"/>
</dbReference>